<dbReference type="PANTHER" id="PTHR43531">
    <property type="entry name" value="PROTEIN ICFG"/>
    <property type="match status" value="1"/>
</dbReference>
<dbReference type="InterPro" id="IPR004089">
    <property type="entry name" value="MCPsignal_dom"/>
</dbReference>
<reference evidence="5" key="1">
    <citation type="journal article" date="2023" name="Antibiotics">
        <title>Genomic Characterization of Antibiotic-Resistant Campylobacterales Isolated from Chilean Poultry Meat.</title>
        <authorList>
            <person name="Concha-Toloza M."/>
            <person name="Lopez-Cantillo M."/>
            <person name="Molina-Mora J.A."/>
            <person name="Collado L."/>
        </authorList>
    </citation>
    <scope>NUCLEOTIDE SEQUENCE</scope>
    <source>
        <strain evidence="5">FR1p153A2</strain>
    </source>
</reference>
<organism evidence="5 6">
    <name type="scientific">Aliarcobacter butzleri</name>
    <dbReference type="NCBI Taxonomy" id="28197"/>
    <lineage>
        <taxon>Bacteria</taxon>
        <taxon>Pseudomonadati</taxon>
        <taxon>Campylobacterota</taxon>
        <taxon>Epsilonproteobacteria</taxon>
        <taxon>Campylobacterales</taxon>
        <taxon>Arcobacteraceae</taxon>
        <taxon>Aliarcobacter</taxon>
    </lineage>
</organism>
<proteinExistence type="inferred from homology"/>
<dbReference type="GO" id="GO:0004888">
    <property type="term" value="F:transmembrane signaling receptor activity"/>
    <property type="evidence" value="ECO:0007669"/>
    <property type="project" value="InterPro"/>
</dbReference>
<dbReference type="PRINTS" id="PR00260">
    <property type="entry name" value="CHEMTRNSDUCR"/>
</dbReference>
<keyword evidence="3" id="KW-0807">Transducer</keyword>
<dbReference type="InterPro" id="IPR051310">
    <property type="entry name" value="MCP_chemotaxis"/>
</dbReference>
<feature type="domain" description="Methyl-accepting transducer" evidence="4">
    <location>
        <begin position="165"/>
        <end position="387"/>
    </location>
</feature>
<keyword evidence="1" id="KW-0145">Chemotaxis</keyword>
<comment type="similarity">
    <text evidence="2">Belongs to the methyl-accepting chemotaxis (MCP) protein family.</text>
</comment>
<accession>A0AAW6VFU8</accession>
<dbReference type="AlphaFoldDB" id="A0AAW6VFU8"/>
<evidence type="ECO:0000256" key="2">
    <source>
        <dbReference type="ARBA" id="ARBA00029447"/>
    </source>
</evidence>
<dbReference type="GO" id="GO:0006935">
    <property type="term" value="P:chemotaxis"/>
    <property type="evidence" value="ECO:0007669"/>
    <property type="project" value="UniProtKB-KW"/>
</dbReference>
<evidence type="ECO:0000256" key="1">
    <source>
        <dbReference type="ARBA" id="ARBA00022500"/>
    </source>
</evidence>
<evidence type="ECO:0000259" key="4">
    <source>
        <dbReference type="PROSITE" id="PS50111"/>
    </source>
</evidence>
<dbReference type="GO" id="GO:0007165">
    <property type="term" value="P:signal transduction"/>
    <property type="evidence" value="ECO:0007669"/>
    <property type="project" value="UniProtKB-KW"/>
</dbReference>
<evidence type="ECO:0000313" key="5">
    <source>
        <dbReference type="EMBL" id="MDK2041384.1"/>
    </source>
</evidence>
<dbReference type="InterPro" id="IPR004090">
    <property type="entry name" value="Chemotax_Me-accpt_rcpt"/>
</dbReference>
<gene>
    <name evidence="5" type="ORF">PT517_06240</name>
</gene>
<reference evidence="5" key="2">
    <citation type="submission" date="2023-02" db="EMBL/GenBank/DDBJ databases">
        <authorList>
            <person name="Concha-Toloza M."/>
            <person name="Lopez-Cantillo M."/>
            <person name="Molina-Mora J."/>
            <person name="Collado L."/>
        </authorList>
    </citation>
    <scope>NUCLEOTIDE SEQUENCE</scope>
    <source>
        <strain evidence="5">FR1p153A2</strain>
    </source>
</reference>
<dbReference type="Proteomes" id="UP001237501">
    <property type="component" value="Unassembled WGS sequence"/>
</dbReference>
<dbReference type="PANTHER" id="PTHR43531:SF11">
    <property type="entry name" value="METHYL-ACCEPTING CHEMOTAXIS PROTEIN 3"/>
    <property type="match status" value="1"/>
</dbReference>
<sequence length="422" mass="47236">MFFSKKKDNQNILMALDNIEKYLKNDINYLPDINFEVKEKNKEIKNKLDSIFSLLNKKNNEEFMIYGELMLVCEKITNGLIGDKIFHVNTSNEKLNYIAKTINILVDNLKNVIEQIISTLSDYSNYNYLNKLNTNSISNDFELVFSGINKLQETITVMLVENKSNGLTLDKSSNILLSNVYKLNLSSNEAAVSLEQTASSIEEIALNIKNNTKSIIEMADYSSNLKESVKDGEIFANQTTQAMDEINTQVNLITQSISAIDQIAFQTNILSLNAAVEAATAGEAGKGFAVVAQEVRSLANRSLDVAKNIKIIVENAKDKANQGKNITNMMIEGYKELNENVTNTMNLIQNIESSSKEQLKSIEQINKAINQLDYQTQQNAQIASKTHDIALITDEIAKLVVNNANSKEFIGKMEVQPKECLN</sequence>
<dbReference type="Gene3D" id="1.10.287.950">
    <property type="entry name" value="Methyl-accepting chemotaxis protein"/>
    <property type="match status" value="1"/>
</dbReference>
<dbReference type="GO" id="GO:0016020">
    <property type="term" value="C:membrane"/>
    <property type="evidence" value="ECO:0007669"/>
    <property type="project" value="InterPro"/>
</dbReference>
<dbReference type="EMBL" id="JAQTJK010000006">
    <property type="protein sequence ID" value="MDK2041384.1"/>
    <property type="molecule type" value="Genomic_DNA"/>
</dbReference>
<dbReference type="PROSITE" id="PS50111">
    <property type="entry name" value="CHEMOTAXIS_TRANSDUC_2"/>
    <property type="match status" value="1"/>
</dbReference>
<evidence type="ECO:0000313" key="6">
    <source>
        <dbReference type="Proteomes" id="UP001237501"/>
    </source>
</evidence>
<dbReference type="RefSeq" id="WP_152059839.1">
    <property type="nucleotide sequence ID" value="NZ_CABVSN010000007.1"/>
</dbReference>
<dbReference type="Pfam" id="PF00015">
    <property type="entry name" value="MCPsignal"/>
    <property type="match status" value="1"/>
</dbReference>
<name>A0AAW6VFU8_9BACT</name>
<dbReference type="SMART" id="SM00283">
    <property type="entry name" value="MA"/>
    <property type="match status" value="1"/>
</dbReference>
<comment type="caution">
    <text evidence="5">The sequence shown here is derived from an EMBL/GenBank/DDBJ whole genome shotgun (WGS) entry which is preliminary data.</text>
</comment>
<protein>
    <submittedName>
        <fullName evidence="5">Methyl-accepting chemotaxis protein</fullName>
    </submittedName>
</protein>
<evidence type="ECO:0000256" key="3">
    <source>
        <dbReference type="PROSITE-ProRule" id="PRU00284"/>
    </source>
</evidence>
<dbReference type="SUPFAM" id="SSF58104">
    <property type="entry name" value="Methyl-accepting chemotaxis protein (MCP) signaling domain"/>
    <property type="match status" value="1"/>
</dbReference>